<proteinExistence type="predicted"/>
<gene>
    <name evidence="2" type="primary">spop-b_60</name>
    <name evidence="2" type="ORF">CEXT_416281</name>
</gene>
<dbReference type="CDD" id="cd00121">
    <property type="entry name" value="MATH"/>
    <property type="match status" value="1"/>
</dbReference>
<accession>A0AAV4MTY9</accession>
<comment type="caution">
    <text evidence="2">The sequence shown here is derived from an EMBL/GenBank/DDBJ whole genome shotgun (WGS) entry which is preliminary data.</text>
</comment>
<organism evidence="2 3">
    <name type="scientific">Caerostris extrusa</name>
    <name type="common">Bark spider</name>
    <name type="synonym">Caerostris bankana</name>
    <dbReference type="NCBI Taxonomy" id="172846"/>
    <lineage>
        <taxon>Eukaryota</taxon>
        <taxon>Metazoa</taxon>
        <taxon>Ecdysozoa</taxon>
        <taxon>Arthropoda</taxon>
        <taxon>Chelicerata</taxon>
        <taxon>Arachnida</taxon>
        <taxon>Araneae</taxon>
        <taxon>Araneomorphae</taxon>
        <taxon>Entelegynae</taxon>
        <taxon>Araneoidea</taxon>
        <taxon>Araneidae</taxon>
        <taxon>Caerostris</taxon>
    </lineage>
</organism>
<keyword evidence="3" id="KW-1185">Reference proteome</keyword>
<evidence type="ECO:0000259" key="1">
    <source>
        <dbReference type="PROSITE" id="PS50144"/>
    </source>
</evidence>
<name>A0AAV4MTY9_CAEEX</name>
<dbReference type="AlphaFoldDB" id="A0AAV4MTY9"/>
<evidence type="ECO:0000313" key="2">
    <source>
        <dbReference type="EMBL" id="GIX75910.1"/>
    </source>
</evidence>
<feature type="domain" description="MATH" evidence="1">
    <location>
        <begin position="1"/>
        <end position="97"/>
    </location>
</feature>
<reference evidence="2 3" key="1">
    <citation type="submission" date="2021-06" db="EMBL/GenBank/DDBJ databases">
        <title>Caerostris extrusa draft genome.</title>
        <authorList>
            <person name="Kono N."/>
            <person name="Arakawa K."/>
        </authorList>
    </citation>
    <scope>NUCLEOTIDE SEQUENCE [LARGE SCALE GENOMIC DNA]</scope>
</reference>
<sequence length="209" mass="23790">MKKSEWCIFLYPGGYHDKNYMSVYLISKNSNKTGQEISCEFQLIGFNDSLKSGSSSFAGKNNVQGFATYFRNDAISVNCGDRDGSLPHDTLTLRCRLRYRTAEIVESAHCVARTRIGVERMCFIWNLKEFSNLQWDLKKTYTIPPASDIECPLKSLSLFWDCKTYPNDEMTAQIVLETNNYTVLTCKLLVIGAKGKPIQLVKNGCSFLW</sequence>
<dbReference type="InterPro" id="IPR008974">
    <property type="entry name" value="TRAF-like"/>
</dbReference>
<dbReference type="SUPFAM" id="SSF49599">
    <property type="entry name" value="TRAF domain-like"/>
    <property type="match status" value="1"/>
</dbReference>
<dbReference type="InterPro" id="IPR002083">
    <property type="entry name" value="MATH/TRAF_dom"/>
</dbReference>
<dbReference type="EMBL" id="BPLR01002633">
    <property type="protein sequence ID" value="GIX75910.1"/>
    <property type="molecule type" value="Genomic_DNA"/>
</dbReference>
<evidence type="ECO:0000313" key="3">
    <source>
        <dbReference type="Proteomes" id="UP001054945"/>
    </source>
</evidence>
<protein>
    <submittedName>
        <fullName evidence="2">Speckle-type POZ protein B</fullName>
    </submittedName>
</protein>
<dbReference type="Proteomes" id="UP001054945">
    <property type="component" value="Unassembled WGS sequence"/>
</dbReference>
<dbReference type="PROSITE" id="PS50144">
    <property type="entry name" value="MATH"/>
    <property type="match status" value="1"/>
</dbReference>
<dbReference type="Gene3D" id="2.60.210.10">
    <property type="entry name" value="Apoptosis, Tumor Necrosis Factor Receptor Associated Protein 2, Chain A"/>
    <property type="match status" value="1"/>
</dbReference>